<evidence type="ECO:0000256" key="1">
    <source>
        <dbReference type="SAM" id="Phobius"/>
    </source>
</evidence>
<feature type="transmembrane region" description="Helical" evidence="1">
    <location>
        <begin position="71"/>
        <end position="94"/>
    </location>
</feature>
<protein>
    <recommendedName>
        <fullName evidence="4">DUF3137 domain-containing protein</fullName>
    </recommendedName>
</protein>
<feature type="transmembrane region" description="Helical" evidence="1">
    <location>
        <begin position="44"/>
        <end position="65"/>
    </location>
</feature>
<organism evidence="2 3">
    <name type="scientific">Leifsonia poae</name>
    <dbReference type="NCBI Taxonomy" id="110933"/>
    <lineage>
        <taxon>Bacteria</taxon>
        <taxon>Bacillati</taxon>
        <taxon>Actinomycetota</taxon>
        <taxon>Actinomycetes</taxon>
        <taxon>Micrococcales</taxon>
        <taxon>Microbacteriaceae</taxon>
        <taxon>Leifsonia</taxon>
    </lineage>
</organism>
<keyword evidence="1" id="KW-0812">Transmembrane</keyword>
<dbReference type="Proteomes" id="UP001142372">
    <property type="component" value="Unassembled WGS sequence"/>
</dbReference>
<name>A0A9W6H704_9MICO</name>
<proteinExistence type="predicted"/>
<dbReference type="EMBL" id="BSEN01000001">
    <property type="protein sequence ID" value="GLJ74726.1"/>
    <property type="molecule type" value="Genomic_DNA"/>
</dbReference>
<keyword evidence="3" id="KW-1185">Reference proteome</keyword>
<evidence type="ECO:0008006" key="4">
    <source>
        <dbReference type="Google" id="ProtNLM"/>
    </source>
</evidence>
<evidence type="ECO:0000313" key="3">
    <source>
        <dbReference type="Proteomes" id="UP001142372"/>
    </source>
</evidence>
<gene>
    <name evidence="2" type="ORF">GCM10017584_02990</name>
</gene>
<reference evidence="2" key="2">
    <citation type="submission" date="2023-01" db="EMBL/GenBank/DDBJ databases">
        <authorList>
            <person name="Sun Q."/>
            <person name="Evtushenko L."/>
        </authorList>
    </citation>
    <scope>NUCLEOTIDE SEQUENCE</scope>
    <source>
        <strain evidence="2">VKM Ac-1401</strain>
    </source>
</reference>
<keyword evidence="1" id="KW-0472">Membrane</keyword>
<reference evidence="2" key="1">
    <citation type="journal article" date="2014" name="Int. J. Syst. Evol. Microbiol.">
        <title>Complete genome sequence of Corynebacterium casei LMG S-19264T (=DSM 44701T), isolated from a smear-ripened cheese.</title>
        <authorList>
            <consortium name="US DOE Joint Genome Institute (JGI-PGF)"/>
            <person name="Walter F."/>
            <person name="Albersmeier A."/>
            <person name="Kalinowski J."/>
            <person name="Ruckert C."/>
        </authorList>
    </citation>
    <scope>NUCLEOTIDE SEQUENCE</scope>
    <source>
        <strain evidence="2">VKM Ac-1401</strain>
    </source>
</reference>
<sequence>MPETSPASVDLSALSSPVSKDEAAQFRSAARASGGRWPSPGMPFIVLIAWILAAIVVLGVLLPSLADANPVGAVVALLVAAAIVVGLITARIVTSRQRWATWLRLDRFARANGMVFTAQADAPAYPGSIFQVGTERILLNRLTTAAGNPGRFTDLATYRYVTGSGKSREVHTWGYLAIRLDHTLPHIVLDARSNNGLFGATNLPAEFSRSQRLSLEGDFDRYFTLYCPKDYERDALYLLTPDLMALLIDEAQDFDVEIVDDWMFVYSMQALELSSPGVARRMFRILSTVGAKATGRAERYGDDHAGSVAGVVVAPGGRRLRRAFPALGLVVAAVIALWWLVPLLWGQMQP</sequence>
<dbReference type="RefSeq" id="WP_271175423.1">
    <property type="nucleotide sequence ID" value="NZ_BAAAJO010000001.1"/>
</dbReference>
<accession>A0A9W6H704</accession>
<evidence type="ECO:0000313" key="2">
    <source>
        <dbReference type="EMBL" id="GLJ74726.1"/>
    </source>
</evidence>
<keyword evidence="1" id="KW-1133">Transmembrane helix</keyword>
<dbReference type="AlphaFoldDB" id="A0A9W6H704"/>
<feature type="transmembrane region" description="Helical" evidence="1">
    <location>
        <begin position="326"/>
        <end position="345"/>
    </location>
</feature>
<comment type="caution">
    <text evidence="2">The sequence shown here is derived from an EMBL/GenBank/DDBJ whole genome shotgun (WGS) entry which is preliminary data.</text>
</comment>